<comment type="caution">
    <text evidence="1">The sequence shown here is derived from an EMBL/GenBank/DDBJ whole genome shotgun (WGS) entry which is preliminary data.</text>
</comment>
<sequence length="81" mass="9219">MRIYMQTNAESGETPRYVQLTLDQDLLGGWILLRESGKQGGRSTLRREVFLDDQEAIAAFEKARDNQIKRGFRVVFTQGAA</sequence>
<reference evidence="1 2" key="1">
    <citation type="journal article" date="2017" name="Int. J. Syst. Evol. Microbiol.">
        <title>Oleiagrimonas citrea sp. nov., a marine bacterium isolated from tidal flat sediment and emended description of the genus Oleiagrimonas Fang et al. 2015 and Oleiagrimonas soli.</title>
        <authorList>
            <person name="Yang S.H."/>
            <person name="Seo H.S."/>
            <person name="Seong C.N."/>
            <person name="Kwon K.K."/>
        </authorList>
    </citation>
    <scope>NUCLEOTIDE SEQUENCE [LARGE SCALE GENOMIC DNA]</scope>
    <source>
        <strain evidence="1 2">MEBiC09124</strain>
    </source>
</reference>
<dbReference type="RefSeq" id="WP_113064488.1">
    <property type="nucleotide sequence ID" value="NZ_JAAZQD010000002.1"/>
</dbReference>
<dbReference type="SUPFAM" id="SSF142921">
    <property type="entry name" value="WGR domain-like"/>
    <property type="match status" value="1"/>
</dbReference>
<dbReference type="InterPro" id="IPR049809">
    <property type="entry name" value="YehF/YfeS-like_WGR"/>
</dbReference>
<dbReference type="AlphaFoldDB" id="A0A846ZJH9"/>
<proteinExistence type="predicted"/>
<dbReference type="InterPro" id="IPR036930">
    <property type="entry name" value="WGR_dom_sf"/>
</dbReference>
<organism evidence="1 2">
    <name type="scientific">Oleiagrimonas citrea</name>
    <dbReference type="NCBI Taxonomy" id="1665687"/>
    <lineage>
        <taxon>Bacteria</taxon>
        <taxon>Pseudomonadati</taxon>
        <taxon>Pseudomonadota</taxon>
        <taxon>Gammaproteobacteria</taxon>
        <taxon>Lysobacterales</taxon>
        <taxon>Rhodanobacteraceae</taxon>
        <taxon>Oleiagrimonas</taxon>
    </lineage>
</organism>
<protein>
    <submittedName>
        <fullName evidence="1">WGR domain-containing protein</fullName>
    </submittedName>
</protein>
<dbReference type="Proteomes" id="UP000541636">
    <property type="component" value="Unassembled WGS sequence"/>
</dbReference>
<evidence type="ECO:0000313" key="1">
    <source>
        <dbReference type="EMBL" id="NKZ38146.1"/>
    </source>
</evidence>
<name>A0A846ZJH9_9GAMM</name>
<keyword evidence="2" id="KW-1185">Reference proteome</keyword>
<dbReference type="CDD" id="cd07996">
    <property type="entry name" value="WGR_MMR_like"/>
    <property type="match status" value="1"/>
</dbReference>
<evidence type="ECO:0000313" key="2">
    <source>
        <dbReference type="Proteomes" id="UP000541636"/>
    </source>
</evidence>
<accession>A0A846ZJH9</accession>
<dbReference type="EMBL" id="JAAZQD010000002">
    <property type="protein sequence ID" value="NKZ38146.1"/>
    <property type="molecule type" value="Genomic_DNA"/>
</dbReference>
<gene>
    <name evidence="1" type="ORF">HF690_04160</name>
</gene>